<accession>A0ABW0QGD3</accession>
<comment type="caution">
    <text evidence="3">The sequence shown here is derived from an EMBL/GenBank/DDBJ whole genome shotgun (WGS) entry which is preliminary data.</text>
</comment>
<keyword evidence="2" id="KW-0732">Signal</keyword>
<comment type="similarity">
    <text evidence="1">Belongs to the alkaline phosphatase family.</text>
</comment>
<keyword evidence="4" id="KW-1185">Reference proteome</keyword>
<dbReference type="InterPro" id="IPR001952">
    <property type="entry name" value="Alkaline_phosphatase"/>
</dbReference>
<dbReference type="Pfam" id="PF00245">
    <property type="entry name" value="Alk_phosphatase"/>
    <property type="match status" value="1"/>
</dbReference>
<organism evidence="3 4">
    <name type="scientific">Polaromonas jejuensis</name>
    <dbReference type="NCBI Taxonomy" id="457502"/>
    <lineage>
        <taxon>Bacteria</taxon>
        <taxon>Pseudomonadati</taxon>
        <taxon>Pseudomonadota</taxon>
        <taxon>Betaproteobacteria</taxon>
        <taxon>Burkholderiales</taxon>
        <taxon>Comamonadaceae</taxon>
        <taxon>Polaromonas</taxon>
    </lineage>
</organism>
<dbReference type="PANTHER" id="PTHR11596">
    <property type="entry name" value="ALKALINE PHOSPHATASE"/>
    <property type="match status" value="1"/>
</dbReference>
<dbReference type="Gene3D" id="3.40.720.10">
    <property type="entry name" value="Alkaline Phosphatase, subunit A"/>
    <property type="match status" value="1"/>
</dbReference>
<dbReference type="PANTHER" id="PTHR11596:SF72">
    <property type="entry name" value="ALKALINE PHOSPHATASE"/>
    <property type="match status" value="1"/>
</dbReference>
<name>A0ABW0QGD3_9BURK</name>
<dbReference type="Proteomes" id="UP001596084">
    <property type="component" value="Unassembled WGS sequence"/>
</dbReference>
<protein>
    <submittedName>
        <fullName evidence="3">Alkaline phosphatase</fullName>
    </submittedName>
</protein>
<evidence type="ECO:0000256" key="1">
    <source>
        <dbReference type="RuleBase" id="RU003946"/>
    </source>
</evidence>
<feature type="chain" id="PRO_5046517720" evidence="2">
    <location>
        <begin position="19"/>
        <end position="575"/>
    </location>
</feature>
<dbReference type="PRINTS" id="PR00113">
    <property type="entry name" value="ALKPHPHTASE"/>
</dbReference>
<dbReference type="EMBL" id="JBHSMX010000066">
    <property type="protein sequence ID" value="MFC5523860.1"/>
    <property type="molecule type" value="Genomic_DNA"/>
</dbReference>
<dbReference type="RefSeq" id="WP_068832190.1">
    <property type="nucleotide sequence ID" value="NZ_JBHSMX010000066.1"/>
</dbReference>
<dbReference type="InterPro" id="IPR017850">
    <property type="entry name" value="Alkaline_phosphatase_core_sf"/>
</dbReference>
<dbReference type="SUPFAM" id="SSF53649">
    <property type="entry name" value="Alkaline phosphatase-like"/>
    <property type="match status" value="1"/>
</dbReference>
<proteinExistence type="inferred from homology"/>
<gene>
    <name evidence="3" type="ORF">ACFPP7_23535</name>
</gene>
<evidence type="ECO:0000313" key="4">
    <source>
        <dbReference type="Proteomes" id="UP001596084"/>
    </source>
</evidence>
<dbReference type="CDD" id="cd16012">
    <property type="entry name" value="ALP"/>
    <property type="match status" value="1"/>
</dbReference>
<evidence type="ECO:0000313" key="3">
    <source>
        <dbReference type="EMBL" id="MFC5523860.1"/>
    </source>
</evidence>
<feature type="signal peptide" evidence="2">
    <location>
        <begin position="1"/>
        <end position="18"/>
    </location>
</feature>
<evidence type="ECO:0000256" key="2">
    <source>
        <dbReference type="SAM" id="SignalP"/>
    </source>
</evidence>
<dbReference type="SMART" id="SM00098">
    <property type="entry name" value="alkPPc"/>
    <property type="match status" value="1"/>
</dbReference>
<reference evidence="4" key="1">
    <citation type="journal article" date="2019" name="Int. J. Syst. Evol. Microbiol.">
        <title>The Global Catalogue of Microorganisms (GCM) 10K type strain sequencing project: providing services to taxonomists for standard genome sequencing and annotation.</title>
        <authorList>
            <consortium name="The Broad Institute Genomics Platform"/>
            <consortium name="The Broad Institute Genome Sequencing Center for Infectious Disease"/>
            <person name="Wu L."/>
            <person name="Ma J."/>
        </authorList>
    </citation>
    <scope>NUCLEOTIDE SEQUENCE [LARGE SCALE GENOMIC DNA]</scope>
    <source>
        <strain evidence="4">CGMCC 4.7277</strain>
    </source>
</reference>
<sequence length="575" mass="61926">MKKLCAILGLIFASNVHAAAIYPIDRAAILAGSVFDLKVEFDTVVNEADLTVTINGVPAKDMLKATPKFIEKENGANASSISLANVAIDKPGQYVVKASDGKSSIEVTWEVYGTGARKAKNVILFIGDGMTIANRTAARILSKGIKEGKYLGKLSFDDMPNMALIGTSGVDSIVTDSANSMSAYTTGHKSSVNALGVYASRAKGNLDHPKVETIAELVKRKTKMAVGIVSDAEIEDATPAGVVAHTRRRSDKDIIAEQLFQSRADVIMGGGSAYFLPRSTPGSKRKDDKDIVDLFRKTGFSVATTDAEMKAAAKSGTSKLLGLYHLENMDGALDRHVLKKGSVDKYPDQPDVADMTKAAIDVLSRNKDGFFLMVEAGLIDKFNHPLDWERSVYDTIMLSNAVQIAKDFAAKNKDTLILVTPDHTHGLSLVGTVDDTKPSAEMRNKIGVYEQAGYPNYPKADKNGYPPSVDVSKRLAMTYGNYPDYYETNRPKLDGPFVPSIKNSKGDYIANPQYKDEPGAVLRIGNLPQSADSGTHTADDGVLNASGPGAERVHGFMDNTEVFRTMVDALGLGRK</sequence>